<dbReference type="InterPro" id="IPR036291">
    <property type="entry name" value="NAD(P)-bd_dom_sf"/>
</dbReference>
<keyword evidence="2" id="KW-0560">Oxidoreductase</keyword>
<accession>A0A4R1H892</accession>
<comment type="caution">
    <text evidence="3">The sequence shown here is derived from an EMBL/GenBank/DDBJ whole genome shotgun (WGS) entry which is preliminary data.</text>
</comment>
<dbReference type="Pfam" id="PF00106">
    <property type="entry name" value="adh_short"/>
    <property type="match status" value="1"/>
</dbReference>
<reference evidence="3 4" key="1">
    <citation type="submission" date="2019-03" db="EMBL/GenBank/DDBJ databases">
        <title>Genomic Encyclopedia of Type Strains, Phase IV (KMG-IV): sequencing the most valuable type-strain genomes for metagenomic binning, comparative biology and taxonomic classification.</title>
        <authorList>
            <person name="Goeker M."/>
        </authorList>
    </citation>
    <scope>NUCLEOTIDE SEQUENCE [LARGE SCALE GENOMIC DNA]</scope>
    <source>
        <strain evidence="3 4">DSM 19610</strain>
    </source>
</reference>
<keyword evidence="4" id="KW-1185">Reference proteome</keyword>
<dbReference type="InterPro" id="IPR020904">
    <property type="entry name" value="Sc_DH/Rdtase_CS"/>
</dbReference>
<dbReference type="PROSITE" id="PS00061">
    <property type="entry name" value="ADH_SHORT"/>
    <property type="match status" value="1"/>
</dbReference>
<dbReference type="NCBIfam" id="NF006509">
    <property type="entry name" value="PRK08945.1"/>
    <property type="match status" value="1"/>
</dbReference>
<dbReference type="GO" id="GO:0016491">
    <property type="term" value="F:oxidoreductase activity"/>
    <property type="evidence" value="ECO:0007669"/>
    <property type="project" value="UniProtKB-KW"/>
</dbReference>
<evidence type="ECO:0000256" key="2">
    <source>
        <dbReference type="ARBA" id="ARBA00023002"/>
    </source>
</evidence>
<sequence length="257" mass="27587">MESRAMNIPDNWLPQDGLLDKRIILITGAAAGIGAATARRCAAAGATVILLDKIVRGLEQVYDEIESAGGAQPAIYPMNLEGASEKDYTELAETIEREFGRLDGLVHNAAMLGALVPVAHFESELWYRIMQINLNAPFLLTRACLELLMKSDDASVVFNSDAVGRHGKAYWGAYGVSKAGLENLMQVLADEMETNTSVRFNSFDPGPVATGLRAIAYPGEAPGKVPGPDEVIEPLLYLLSSDSEKVTGQQFSLNSSG</sequence>
<evidence type="ECO:0000313" key="4">
    <source>
        <dbReference type="Proteomes" id="UP000295707"/>
    </source>
</evidence>
<dbReference type="AlphaFoldDB" id="A0A4R1H892"/>
<dbReference type="PANTHER" id="PTHR42901">
    <property type="entry name" value="ALCOHOL DEHYDROGENASE"/>
    <property type="match status" value="1"/>
</dbReference>
<dbReference type="Proteomes" id="UP000295707">
    <property type="component" value="Unassembled WGS sequence"/>
</dbReference>
<dbReference type="EMBL" id="SMFX01000001">
    <property type="protein sequence ID" value="TCK18057.1"/>
    <property type="molecule type" value="Genomic_DNA"/>
</dbReference>
<protein>
    <submittedName>
        <fullName evidence="3">NAD(P)-dependent dehydrogenase (Short-subunit alcohol dehydrogenase family)</fullName>
    </submittedName>
</protein>
<evidence type="ECO:0000313" key="3">
    <source>
        <dbReference type="EMBL" id="TCK18057.1"/>
    </source>
</evidence>
<dbReference type="PRINTS" id="PR00081">
    <property type="entry name" value="GDHRDH"/>
</dbReference>
<dbReference type="InterPro" id="IPR002347">
    <property type="entry name" value="SDR_fam"/>
</dbReference>
<proteinExistence type="inferred from homology"/>
<evidence type="ECO:0000256" key="1">
    <source>
        <dbReference type="ARBA" id="ARBA00006484"/>
    </source>
</evidence>
<dbReference type="Gene3D" id="3.40.50.720">
    <property type="entry name" value="NAD(P)-binding Rossmann-like Domain"/>
    <property type="match status" value="1"/>
</dbReference>
<gene>
    <name evidence="3" type="ORF">DFR30_1316</name>
</gene>
<dbReference type="SUPFAM" id="SSF51735">
    <property type="entry name" value="NAD(P)-binding Rossmann-fold domains"/>
    <property type="match status" value="1"/>
</dbReference>
<dbReference type="PANTHER" id="PTHR42901:SF1">
    <property type="entry name" value="ALCOHOL DEHYDROGENASE"/>
    <property type="match status" value="1"/>
</dbReference>
<comment type="similarity">
    <text evidence="1">Belongs to the short-chain dehydrogenases/reductases (SDR) family.</text>
</comment>
<organism evidence="3 4">
    <name type="scientific">Thiogranum longum</name>
    <dbReference type="NCBI Taxonomy" id="1537524"/>
    <lineage>
        <taxon>Bacteria</taxon>
        <taxon>Pseudomonadati</taxon>
        <taxon>Pseudomonadota</taxon>
        <taxon>Gammaproteobacteria</taxon>
        <taxon>Chromatiales</taxon>
        <taxon>Ectothiorhodospiraceae</taxon>
        <taxon>Thiogranum</taxon>
    </lineage>
</organism>
<name>A0A4R1H892_9GAMM</name>